<proteinExistence type="predicted"/>
<organism evidence="1 2">
    <name type="scientific">Stylosanthes scabra</name>
    <dbReference type="NCBI Taxonomy" id="79078"/>
    <lineage>
        <taxon>Eukaryota</taxon>
        <taxon>Viridiplantae</taxon>
        <taxon>Streptophyta</taxon>
        <taxon>Embryophyta</taxon>
        <taxon>Tracheophyta</taxon>
        <taxon>Spermatophyta</taxon>
        <taxon>Magnoliopsida</taxon>
        <taxon>eudicotyledons</taxon>
        <taxon>Gunneridae</taxon>
        <taxon>Pentapetalae</taxon>
        <taxon>rosids</taxon>
        <taxon>fabids</taxon>
        <taxon>Fabales</taxon>
        <taxon>Fabaceae</taxon>
        <taxon>Papilionoideae</taxon>
        <taxon>50 kb inversion clade</taxon>
        <taxon>dalbergioids sensu lato</taxon>
        <taxon>Dalbergieae</taxon>
        <taxon>Pterocarpus clade</taxon>
        <taxon>Stylosanthes</taxon>
    </lineage>
</organism>
<accession>A0ABU6TPI5</accession>
<gene>
    <name evidence="1" type="ORF">PIB30_065696</name>
</gene>
<protein>
    <recommendedName>
        <fullName evidence="3">UspA domain-containing protein</fullName>
    </recommendedName>
</protein>
<dbReference type="EMBL" id="JASCZI010091279">
    <property type="protein sequence ID" value="MED6149763.1"/>
    <property type="molecule type" value="Genomic_DNA"/>
</dbReference>
<evidence type="ECO:0008006" key="3">
    <source>
        <dbReference type="Google" id="ProtNLM"/>
    </source>
</evidence>
<dbReference type="Proteomes" id="UP001341840">
    <property type="component" value="Unassembled WGS sequence"/>
</dbReference>
<evidence type="ECO:0000313" key="2">
    <source>
        <dbReference type="Proteomes" id="UP001341840"/>
    </source>
</evidence>
<name>A0ABU6TPI5_9FABA</name>
<reference evidence="1 2" key="1">
    <citation type="journal article" date="2023" name="Plants (Basel)">
        <title>Bridging the Gap: Combining Genomics and Transcriptomics Approaches to Understand Stylosanthes scabra, an Orphan Legume from the Brazilian Caatinga.</title>
        <authorList>
            <person name="Ferreira-Neto J.R.C."/>
            <person name="da Silva M.D."/>
            <person name="Binneck E."/>
            <person name="de Melo N.F."/>
            <person name="da Silva R.H."/>
            <person name="de Melo A.L.T.M."/>
            <person name="Pandolfi V."/>
            <person name="Bustamante F.O."/>
            <person name="Brasileiro-Vidal A.C."/>
            <person name="Benko-Iseppon A.M."/>
        </authorList>
    </citation>
    <scope>NUCLEOTIDE SEQUENCE [LARGE SCALE GENOMIC DNA]</scope>
    <source>
        <tissue evidence="1">Leaves</tissue>
    </source>
</reference>
<sequence length="139" mass="15377">MLPISPLQIIVSAQRLMRFLSTKLAKPRSQRVLCSESVKLPVTTVHPVSSTIAKVQRSTEEGGSWLVSILRLSQDTPKSSERSFQRGSRSVGTKDSINFAIEHDLDIVLAGVPMGGDRTEMQSHMLKPQKNCLSYPSTR</sequence>
<evidence type="ECO:0000313" key="1">
    <source>
        <dbReference type="EMBL" id="MED6149763.1"/>
    </source>
</evidence>
<keyword evidence="2" id="KW-1185">Reference proteome</keyword>
<comment type="caution">
    <text evidence="1">The sequence shown here is derived from an EMBL/GenBank/DDBJ whole genome shotgun (WGS) entry which is preliminary data.</text>
</comment>